<evidence type="ECO:0008006" key="4">
    <source>
        <dbReference type="Google" id="ProtNLM"/>
    </source>
</evidence>
<evidence type="ECO:0000256" key="1">
    <source>
        <dbReference type="SAM" id="SignalP"/>
    </source>
</evidence>
<sequence length="137" mass="14406">MVCAGAALAAATAAPASAATGPPARARVAVIDCTGNAQVRPGQFMLACGDGNNVLTSLRWSQWQPQAAVAEGTDMVNDCKPYCAAGRFHGYPVHVRLQHPQLRSGHPGQWHFTQATLTYHGSRPADTAAVVTSRLWG</sequence>
<feature type="chain" id="PRO_5047482364" description="Secreted protein" evidence="1">
    <location>
        <begin position="19"/>
        <end position="137"/>
    </location>
</feature>
<evidence type="ECO:0000313" key="3">
    <source>
        <dbReference type="Proteomes" id="UP000654471"/>
    </source>
</evidence>
<dbReference type="EMBL" id="BMRP01000013">
    <property type="protein sequence ID" value="GGU70755.1"/>
    <property type="molecule type" value="Genomic_DNA"/>
</dbReference>
<dbReference type="Proteomes" id="UP000654471">
    <property type="component" value="Unassembled WGS sequence"/>
</dbReference>
<organism evidence="2 3">
    <name type="scientific">Streptomyces albospinus</name>
    <dbReference type="NCBI Taxonomy" id="285515"/>
    <lineage>
        <taxon>Bacteria</taxon>
        <taxon>Bacillati</taxon>
        <taxon>Actinomycetota</taxon>
        <taxon>Actinomycetes</taxon>
        <taxon>Kitasatosporales</taxon>
        <taxon>Streptomycetaceae</taxon>
        <taxon>Streptomyces</taxon>
    </lineage>
</organism>
<protein>
    <recommendedName>
        <fullName evidence="4">Secreted protein</fullName>
    </recommendedName>
</protein>
<keyword evidence="3" id="KW-1185">Reference proteome</keyword>
<feature type="signal peptide" evidence="1">
    <location>
        <begin position="1"/>
        <end position="18"/>
    </location>
</feature>
<reference evidence="3" key="1">
    <citation type="journal article" date="2019" name="Int. J. Syst. Evol. Microbiol.">
        <title>The Global Catalogue of Microorganisms (GCM) 10K type strain sequencing project: providing services to taxonomists for standard genome sequencing and annotation.</title>
        <authorList>
            <consortium name="The Broad Institute Genomics Platform"/>
            <consortium name="The Broad Institute Genome Sequencing Center for Infectious Disease"/>
            <person name="Wu L."/>
            <person name="Ma J."/>
        </authorList>
    </citation>
    <scope>NUCLEOTIDE SEQUENCE [LARGE SCALE GENOMIC DNA]</scope>
    <source>
        <strain evidence="3">JCM 3399</strain>
    </source>
</reference>
<name>A0ABQ2V7V1_9ACTN</name>
<comment type="caution">
    <text evidence="2">The sequence shown here is derived from an EMBL/GenBank/DDBJ whole genome shotgun (WGS) entry which is preliminary data.</text>
</comment>
<keyword evidence="1" id="KW-0732">Signal</keyword>
<evidence type="ECO:0000313" key="2">
    <source>
        <dbReference type="EMBL" id="GGU70755.1"/>
    </source>
</evidence>
<proteinExistence type="predicted"/>
<gene>
    <name evidence="2" type="ORF">GCM10010211_40560</name>
</gene>
<accession>A0ABQ2V7V1</accession>